<name>A0A117L383_9THEM</name>
<dbReference type="PANTHER" id="PTHR43031:SF1">
    <property type="entry name" value="PYRIDINE NUCLEOTIDE-DISULPHIDE OXIDOREDUCTASE"/>
    <property type="match status" value="1"/>
</dbReference>
<evidence type="ECO:0000313" key="2">
    <source>
        <dbReference type="EMBL" id="KUK23350.1"/>
    </source>
</evidence>
<dbReference type="InterPro" id="IPR036873">
    <property type="entry name" value="Rhodanese-like_dom_sf"/>
</dbReference>
<dbReference type="PANTHER" id="PTHR43031">
    <property type="entry name" value="FAD-DEPENDENT OXIDOREDUCTASE"/>
    <property type="match status" value="1"/>
</dbReference>
<dbReference type="GO" id="GO:0016740">
    <property type="term" value="F:transferase activity"/>
    <property type="evidence" value="ECO:0007669"/>
    <property type="project" value="UniProtKB-KW"/>
</dbReference>
<reference evidence="2 3" key="1">
    <citation type="journal article" date="2015" name="MBio">
        <title>Genome-Resolved Metagenomic Analysis Reveals Roles for Candidate Phyla and Other Microbial Community Members in Biogeochemical Transformations in Oil Reservoirs.</title>
        <authorList>
            <person name="Hu P."/>
            <person name="Tom L."/>
            <person name="Singh A."/>
            <person name="Thomas B.C."/>
            <person name="Baker B.J."/>
            <person name="Piceno Y.M."/>
            <person name="Andersen G.L."/>
            <person name="Banfield J.F."/>
        </authorList>
    </citation>
    <scope>NUCLEOTIDE SEQUENCE [LARGE SCALE GENOMIC DNA]</scope>
    <source>
        <strain evidence="2">46_26</strain>
    </source>
</reference>
<sequence length="130" mass="14521">MKGIGILLLITLIVIRGLEGMASAGEIPEMLPEEAWKHLGEPGYIFLDVREPHEFKEERIKGAINLPKGLVASKISELFPDKGKQVFIVYCRSGRRSLTATKTLIELGYKAFNMRGGIIAWKKANLPTER</sequence>
<dbReference type="Gene3D" id="3.40.250.10">
    <property type="entry name" value="Rhodanese-like domain"/>
    <property type="match status" value="1"/>
</dbReference>
<dbReference type="InterPro" id="IPR001763">
    <property type="entry name" value="Rhodanese-like_dom"/>
</dbReference>
<dbReference type="SMART" id="SM00450">
    <property type="entry name" value="RHOD"/>
    <property type="match status" value="1"/>
</dbReference>
<dbReference type="InterPro" id="IPR050229">
    <property type="entry name" value="GlpE_sulfurtransferase"/>
</dbReference>
<comment type="caution">
    <text evidence="2">The sequence shown here is derived from an EMBL/GenBank/DDBJ whole genome shotgun (WGS) entry which is preliminary data.</text>
</comment>
<protein>
    <submittedName>
        <fullName evidence="2">Rhodanese-related sulfurtransferase</fullName>
    </submittedName>
</protein>
<dbReference type="Proteomes" id="UP000058636">
    <property type="component" value="Unassembled WGS sequence"/>
</dbReference>
<evidence type="ECO:0000259" key="1">
    <source>
        <dbReference type="PROSITE" id="PS50206"/>
    </source>
</evidence>
<dbReference type="Pfam" id="PF00581">
    <property type="entry name" value="Rhodanese"/>
    <property type="match status" value="1"/>
</dbReference>
<dbReference type="AlphaFoldDB" id="A0A117L383"/>
<feature type="domain" description="Rhodanese" evidence="1">
    <location>
        <begin position="40"/>
        <end position="130"/>
    </location>
</feature>
<dbReference type="PATRIC" id="fig|93930.3.peg.1389"/>
<dbReference type="SUPFAM" id="SSF52821">
    <property type="entry name" value="Rhodanese/Cell cycle control phosphatase"/>
    <property type="match status" value="1"/>
</dbReference>
<keyword evidence="2" id="KW-0808">Transferase</keyword>
<dbReference type="PROSITE" id="PS50206">
    <property type="entry name" value="RHODANESE_3"/>
    <property type="match status" value="1"/>
</dbReference>
<organism evidence="2 3">
    <name type="scientific">Thermotoga petrophila</name>
    <dbReference type="NCBI Taxonomy" id="93929"/>
    <lineage>
        <taxon>Bacteria</taxon>
        <taxon>Thermotogati</taxon>
        <taxon>Thermotogota</taxon>
        <taxon>Thermotogae</taxon>
        <taxon>Thermotogales</taxon>
        <taxon>Thermotogaceae</taxon>
        <taxon>Thermotoga</taxon>
    </lineage>
</organism>
<proteinExistence type="predicted"/>
<dbReference type="CDD" id="cd00158">
    <property type="entry name" value="RHOD"/>
    <property type="match status" value="1"/>
</dbReference>
<dbReference type="EMBL" id="LGFG01000030">
    <property type="protein sequence ID" value="KUK23350.1"/>
    <property type="molecule type" value="Genomic_DNA"/>
</dbReference>
<gene>
    <name evidence="2" type="ORF">XD57_0545</name>
</gene>
<evidence type="ECO:0000313" key="3">
    <source>
        <dbReference type="Proteomes" id="UP000058636"/>
    </source>
</evidence>
<accession>A0A117L383</accession>